<feature type="active site" evidence="1">
    <location>
        <position position="268"/>
    </location>
</feature>
<comment type="similarity">
    <text evidence="1">Belongs to the peptidase S16 family.</text>
</comment>
<keyword evidence="2" id="KW-0472">Membrane</keyword>
<keyword evidence="2" id="KW-1133">Transmembrane helix</keyword>
<dbReference type="Proteomes" id="UP000317209">
    <property type="component" value="Unassembled WGS sequence"/>
</dbReference>
<evidence type="ECO:0000256" key="2">
    <source>
        <dbReference type="SAM" id="Phobius"/>
    </source>
</evidence>
<dbReference type="OrthoDB" id="2356897at2"/>
<dbReference type="Gene3D" id="3.30.230.10">
    <property type="match status" value="1"/>
</dbReference>
<dbReference type="SMART" id="SM00228">
    <property type="entry name" value="PDZ"/>
    <property type="match status" value="1"/>
</dbReference>
<feature type="domain" description="Lon proteolytic" evidence="3">
    <location>
        <begin position="263"/>
        <end position="361"/>
    </location>
</feature>
<comment type="caution">
    <text evidence="4">The sequence shown here is derived from an EMBL/GenBank/DDBJ whole genome shotgun (WGS) entry which is preliminary data.</text>
</comment>
<dbReference type="EMBL" id="VFOX01000001">
    <property type="protein sequence ID" value="TQL86695.1"/>
    <property type="molecule type" value="Genomic_DNA"/>
</dbReference>
<keyword evidence="2" id="KW-0812">Transmembrane</keyword>
<dbReference type="AlphaFoldDB" id="A0A543BPD5"/>
<dbReference type="InterPro" id="IPR027065">
    <property type="entry name" value="Lon_Prtase"/>
</dbReference>
<evidence type="ECO:0000256" key="1">
    <source>
        <dbReference type="PROSITE-ProRule" id="PRU01122"/>
    </source>
</evidence>
<reference evidence="4 5" key="1">
    <citation type="submission" date="2019-06" db="EMBL/GenBank/DDBJ databases">
        <title>Sequencing the genomes of 1000 actinobacteria strains.</title>
        <authorList>
            <person name="Klenk H.-P."/>
        </authorList>
    </citation>
    <scope>NUCLEOTIDE SEQUENCE [LARGE SCALE GENOMIC DNA]</scope>
    <source>
        <strain evidence="4 5">DSM 20169</strain>
    </source>
</reference>
<dbReference type="InterPro" id="IPR036034">
    <property type="entry name" value="PDZ_sf"/>
</dbReference>
<dbReference type="GO" id="GO:0006508">
    <property type="term" value="P:proteolysis"/>
    <property type="evidence" value="ECO:0007669"/>
    <property type="project" value="UniProtKB-KW"/>
</dbReference>
<dbReference type="PROSITE" id="PS51786">
    <property type="entry name" value="LON_PROTEOLYTIC"/>
    <property type="match status" value="1"/>
</dbReference>
<gene>
    <name evidence="4" type="ORF">FB560_2359</name>
</gene>
<dbReference type="InterPro" id="IPR014721">
    <property type="entry name" value="Ribsml_uS5_D2-typ_fold_subgr"/>
</dbReference>
<keyword evidence="5" id="KW-1185">Reference proteome</keyword>
<keyword evidence="1" id="KW-0645">Protease</keyword>
<dbReference type="InterPro" id="IPR008269">
    <property type="entry name" value="Lon_proteolytic"/>
</dbReference>
<dbReference type="SUPFAM" id="SSF54211">
    <property type="entry name" value="Ribosomal protein S5 domain 2-like"/>
    <property type="match status" value="1"/>
</dbReference>
<sequence>MGESLYAARERRRNAVDRTRSVKLGLGVWALIVALIALVVLTFLPTPYVIQRPGPVYDTLGTAAGADGEQVPLIRIDGAETFETAGTLDLTTVQVVGNRERTPSWFELALAWTDSSRAVVPLDSVFPEGVTSEQRDERNATLMVDSQHEATAAALNELGYDTGAEVVVVEAVEDTPAAGLLEPDDVITGIDGADVTSAKQLRQTIQDAGGDTIALTVLRDGEEKSVSITPEKHTQGDVTTWLIGITLRTDYDFPIDVTIQLDNVGGPSAGMMFALGIIDTLTEGELNGGENIAGTGTIEADGTVGPIGGIRQKLYGARDAGAQYFLAPASNCDEVVGHVPDGLQVIRTSTLEESLDALEVIAEDGDVAALPACAAS</sequence>
<dbReference type="InterPro" id="IPR020568">
    <property type="entry name" value="Ribosomal_Su5_D2-typ_SF"/>
</dbReference>
<dbReference type="SUPFAM" id="SSF50156">
    <property type="entry name" value="PDZ domain-like"/>
    <property type="match status" value="1"/>
</dbReference>
<name>A0A543BPD5_9MICO</name>
<evidence type="ECO:0000313" key="4">
    <source>
        <dbReference type="EMBL" id="TQL86695.1"/>
    </source>
</evidence>
<protein>
    <recommendedName>
        <fullName evidence="1">endopeptidase La</fullName>
        <ecNumber evidence="1">3.4.21.53</ecNumber>
    </recommendedName>
</protein>
<feature type="transmembrane region" description="Helical" evidence="2">
    <location>
        <begin position="21"/>
        <end position="44"/>
    </location>
</feature>
<keyword evidence="1" id="KW-0720">Serine protease</keyword>
<accession>A0A543BPD5</accession>
<dbReference type="GO" id="GO:0030163">
    <property type="term" value="P:protein catabolic process"/>
    <property type="evidence" value="ECO:0007669"/>
    <property type="project" value="InterPro"/>
</dbReference>
<dbReference type="InterPro" id="IPR001478">
    <property type="entry name" value="PDZ"/>
</dbReference>
<organism evidence="4 5">
    <name type="scientific">Microbacterium saperdae</name>
    <dbReference type="NCBI Taxonomy" id="69368"/>
    <lineage>
        <taxon>Bacteria</taxon>
        <taxon>Bacillati</taxon>
        <taxon>Actinomycetota</taxon>
        <taxon>Actinomycetes</taxon>
        <taxon>Micrococcales</taxon>
        <taxon>Microbacteriaceae</taxon>
        <taxon>Microbacterium</taxon>
    </lineage>
</organism>
<dbReference type="GO" id="GO:0005524">
    <property type="term" value="F:ATP binding"/>
    <property type="evidence" value="ECO:0007669"/>
    <property type="project" value="InterPro"/>
</dbReference>
<feature type="active site" evidence="1">
    <location>
        <position position="313"/>
    </location>
</feature>
<dbReference type="GO" id="GO:0004252">
    <property type="term" value="F:serine-type endopeptidase activity"/>
    <property type="evidence" value="ECO:0007669"/>
    <property type="project" value="UniProtKB-UniRule"/>
</dbReference>
<dbReference type="EC" id="3.4.21.53" evidence="1"/>
<dbReference type="GO" id="GO:0004176">
    <property type="term" value="F:ATP-dependent peptidase activity"/>
    <property type="evidence" value="ECO:0007669"/>
    <property type="project" value="UniProtKB-UniRule"/>
</dbReference>
<keyword evidence="1" id="KW-0378">Hydrolase</keyword>
<comment type="catalytic activity">
    <reaction evidence="1">
        <text>Hydrolysis of proteins in presence of ATP.</text>
        <dbReference type="EC" id="3.4.21.53"/>
    </reaction>
</comment>
<evidence type="ECO:0000313" key="5">
    <source>
        <dbReference type="Proteomes" id="UP000317209"/>
    </source>
</evidence>
<dbReference type="PANTHER" id="PTHR10046">
    <property type="entry name" value="ATP DEPENDENT LON PROTEASE FAMILY MEMBER"/>
    <property type="match status" value="1"/>
</dbReference>
<dbReference type="Pfam" id="PF05362">
    <property type="entry name" value="Lon_C"/>
    <property type="match status" value="1"/>
</dbReference>
<evidence type="ECO:0000259" key="3">
    <source>
        <dbReference type="PROSITE" id="PS51786"/>
    </source>
</evidence>
<dbReference type="Pfam" id="PF13180">
    <property type="entry name" value="PDZ_2"/>
    <property type="match status" value="1"/>
</dbReference>
<proteinExistence type="inferred from homology"/>